<organism evidence="1 2">
    <name type="scientific">Ilyodon furcidens</name>
    <name type="common">goldbreast splitfin</name>
    <dbReference type="NCBI Taxonomy" id="33524"/>
    <lineage>
        <taxon>Eukaryota</taxon>
        <taxon>Metazoa</taxon>
        <taxon>Chordata</taxon>
        <taxon>Craniata</taxon>
        <taxon>Vertebrata</taxon>
        <taxon>Euteleostomi</taxon>
        <taxon>Actinopterygii</taxon>
        <taxon>Neopterygii</taxon>
        <taxon>Teleostei</taxon>
        <taxon>Neoteleostei</taxon>
        <taxon>Acanthomorphata</taxon>
        <taxon>Ovalentaria</taxon>
        <taxon>Atherinomorphae</taxon>
        <taxon>Cyprinodontiformes</taxon>
        <taxon>Goodeidae</taxon>
        <taxon>Ilyodon</taxon>
    </lineage>
</organism>
<accession>A0ABV0T786</accession>
<reference evidence="1 2" key="1">
    <citation type="submission" date="2021-06" db="EMBL/GenBank/DDBJ databases">
        <authorList>
            <person name="Palmer J.M."/>
        </authorList>
    </citation>
    <scope>NUCLEOTIDE SEQUENCE [LARGE SCALE GENOMIC DNA]</scope>
    <source>
        <strain evidence="2">if_2019</strain>
        <tissue evidence="1">Muscle</tissue>
    </source>
</reference>
<proteinExistence type="predicted"/>
<name>A0ABV0T786_9TELE</name>
<gene>
    <name evidence="1" type="ORF">ILYODFUR_037870</name>
</gene>
<sequence>MEKSYDQLEIVIPPLSFGLVLMFSTQRGGRNAVLFVFTLVHAAEFTSTSDPTHYTSICRGNTDGDMEMQLSTHDDTTFASTNTVVDRKAKCMRIMNTWIV</sequence>
<protein>
    <submittedName>
        <fullName evidence="1">Uncharacterized protein</fullName>
    </submittedName>
</protein>
<dbReference type="Proteomes" id="UP001482620">
    <property type="component" value="Unassembled WGS sequence"/>
</dbReference>
<keyword evidence="2" id="KW-1185">Reference proteome</keyword>
<dbReference type="EMBL" id="JAHRIQ010020334">
    <property type="protein sequence ID" value="MEQ2227452.1"/>
    <property type="molecule type" value="Genomic_DNA"/>
</dbReference>
<evidence type="ECO:0000313" key="1">
    <source>
        <dbReference type="EMBL" id="MEQ2227452.1"/>
    </source>
</evidence>
<evidence type="ECO:0000313" key="2">
    <source>
        <dbReference type="Proteomes" id="UP001482620"/>
    </source>
</evidence>
<comment type="caution">
    <text evidence="1">The sequence shown here is derived from an EMBL/GenBank/DDBJ whole genome shotgun (WGS) entry which is preliminary data.</text>
</comment>